<feature type="domain" description="Beta-lactamase-related" evidence="1">
    <location>
        <begin position="35"/>
        <end position="337"/>
    </location>
</feature>
<evidence type="ECO:0000259" key="1">
    <source>
        <dbReference type="Pfam" id="PF00144"/>
    </source>
</evidence>
<evidence type="ECO:0000313" key="2">
    <source>
        <dbReference type="EMBL" id="MCP9764995.1"/>
    </source>
</evidence>
<dbReference type="InterPro" id="IPR001466">
    <property type="entry name" value="Beta-lactam-related"/>
</dbReference>
<protein>
    <submittedName>
        <fullName evidence="2">Class A beta-lactamase-related serine hydrolase</fullName>
    </submittedName>
</protein>
<dbReference type="InterPro" id="IPR012338">
    <property type="entry name" value="Beta-lactam/transpept-like"/>
</dbReference>
<keyword evidence="3" id="KW-1185">Reference proteome</keyword>
<dbReference type="Proteomes" id="UP001204144">
    <property type="component" value="Unassembled WGS sequence"/>
</dbReference>
<dbReference type="InterPro" id="IPR050491">
    <property type="entry name" value="AmpC-like"/>
</dbReference>
<dbReference type="Gene3D" id="3.40.710.10">
    <property type="entry name" value="DD-peptidase/beta-lactamase superfamily"/>
    <property type="match status" value="2"/>
</dbReference>
<keyword evidence="2" id="KW-0378">Hydrolase</keyword>
<comment type="caution">
    <text evidence="2">The sequence shown here is derived from an EMBL/GenBank/DDBJ whole genome shotgun (WGS) entry which is preliminary data.</text>
</comment>
<dbReference type="GO" id="GO:0016787">
    <property type="term" value="F:hydrolase activity"/>
    <property type="evidence" value="ECO:0007669"/>
    <property type="project" value="UniProtKB-KW"/>
</dbReference>
<dbReference type="RefSeq" id="WP_255038682.1">
    <property type="nucleotide sequence ID" value="NZ_RJUF01000179.1"/>
</dbReference>
<dbReference type="Pfam" id="PF00144">
    <property type="entry name" value="Beta-lactamase"/>
    <property type="match status" value="1"/>
</dbReference>
<dbReference type="EMBL" id="RJUF01000179">
    <property type="protein sequence ID" value="MCP9764995.1"/>
    <property type="molecule type" value="Genomic_DNA"/>
</dbReference>
<dbReference type="AlphaFoldDB" id="A0AAE3KXH4"/>
<accession>A0AAE3KXH4</accession>
<reference evidence="2 3" key="1">
    <citation type="submission" date="2018-11" db="EMBL/GenBank/DDBJ databases">
        <title>Novel bacteria species description.</title>
        <authorList>
            <person name="Han J.-H."/>
        </authorList>
    </citation>
    <scope>NUCLEOTIDE SEQUENCE [LARGE SCALE GENOMIC DNA]</scope>
    <source>
        <strain evidence="2 3">KCTC23259</strain>
    </source>
</reference>
<gene>
    <name evidence="2" type="ORF">EGI31_18835</name>
</gene>
<organism evidence="2 3">
    <name type="scientific">Lacihabitans soyangensis</name>
    <dbReference type="NCBI Taxonomy" id="869394"/>
    <lineage>
        <taxon>Bacteria</taxon>
        <taxon>Pseudomonadati</taxon>
        <taxon>Bacteroidota</taxon>
        <taxon>Cytophagia</taxon>
        <taxon>Cytophagales</taxon>
        <taxon>Leadbetterellaceae</taxon>
        <taxon>Lacihabitans</taxon>
    </lineage>
</organism>
<dbReference type="SUPFAM" id="SSF56601">
    <property type="entry name" value="beta-lactamase/transpeptidase-like"/>
    <property type="match status" value="1"/>
</dbReference>
<evidence type="ECO:0000313" key="3">
    <source>
        <dbReference type="Proteomes" id="UP001204144"/>
    </source>
</evidence>
<dbReference type="PANTHER" id="PTHR46825">
    <property type="entry name" value="D-ALANYL-D-ALANINE-CARBOXYPEPTIDASE/ENDOPEPTIDASE AMPH"/>
    <property type="match status" value="1"/>
</dbReference>
<proteinExistence type="predicted"/>
<name>A0AAE3KXH4_9BACT</name>
<sequence>MKKGILVLWVIFNSCFSQNQKLVKNLSDYEHQILPLMDKYKIPGMSVGISHNDSVVYSKGFGFANIEKEIQPDGNTPYSIASITKPFAAAVMMRLVEENKLSLDAKIKDLYPGYEERCKRILGYFREEMPEYTFMLENYHPERNDITLRHHLTHTSENMPGDQYKYNGFLFGMLSVAIETATGSKFDDLVDSMIIDRLNLKNTASSQLDKSKKGMLNKIALPYNPTESGFVRAEFPNPKLNAGAGIISSVNDLLIFDKAINNNFLVSEKAKNLQFQPYKLSSGSLSPYGYGWFTQKYKDQTLVWHYGHHPGSFSALYLKVLEKNLTLIILANSDRLSHDFDLGKGDVVKSEFAKTFLDLFVGK</sequence>
<dbReference type="PANTHER" id="PTHR46825:SF9">
    <property type="entry name" value="BETA-LACTAMASE-RELATED DOMAIN-CONTAINING PROTEIN"/>
    <property type="match status" value="1"/>
</dbReference>